<accession>A0ABX6B3A7</accession>
<feature type="region of interest" description="Disordered" evidence="1">
    <location>
        <begin position="76"/>
        <end position="129"/>
    </location>
</feature>
<dbReference type="EMBL" id="CP023697">
    <property type="protein sequence ID" value="QEV08634.1"/>
    <property type="molecule type" value="Genomic_DNA"/>
</dbReference>
<reference evidence="2 3" key="1">
    <citation type="submission" date="2017-09" db="EMBL/GenBank/DDBJ databases">
        <authorList>
            <person name="Lee N."/>
            <person name="Cho B.-K."/>
        </authorList>
    </citation>
    <scope>NUCLEOTIDE SEQUENCE [LARGE SCALE GENOMIC DNA]</scope>
    <source>
        <strain evidence="2 3">ATCC 13879</strain>
    </source>
</reference>
<name>A0ABX6B3A7_9ACTN</name>
<evidence type="ECO:0008006" key="4">
    <source>
        <dbReference type="Google" id="ProtNLM"/>
    </source>
</evidence>
<evidence type="ECO:0000313" key="2">
    <source>
        <dbReference type="EMBL" id="QEV08634.1"/>
    </source>
</evidence>
<keyword evidence="3" id="KW-1185">Reference proteome</keyword>
<sequence length="129" mass="13288">MRARVVRRCARGALLGLGILWWWATARLLLVPGAGVLEAAVAAGGWGLSLLPVHCMPKGRTEGVLAGGRWRRAWTAGAGAREAGVPEADASKPSTPEAGTSAVAASPGTGTTASPRPRSGEESGPWRPW</sequence>
<dbReference type="Proteomes" id="UP000326041">
    <property type="component" value="Chromosome"/>
</dbReference>
<protein>
    <recommendedName>
        <fullName evidence="4">Secreted protein</fullName>
    </recommendedName>
</protein>
<proteinExistence type="predicted"/>
<organism evidence="2 3">
    <name type="scientific">Streptomyces prasinus</name>
    <dbReference type="NCBI Taxonomy" id="67345"/>
    <lineage>
        <taxon>Bacteria</taxon>
        <taxon>Bacillati</taxon>
        <taxon>Actinomycetota</taxon>
        <taxon>Actinomycetes</taxon>
        <taxon>Kitasatosporales</taxon>
        <taxon>Streptomycetaceae</taxon>
        <taxon>Streptomyces</taxon>
    </lineage>
</organism>
<gene>
    <name evidence="2" type="ORF">CP972_26055</name>
</gene>
<evidence type="ECO:0000256" key="1">
    <source>
        <dbReference type="SAM" id="MobiDB-lite"/>
    </source>
</evidence>
<evidence type="ECO:0000313" key="3">
    <source>
        <dbReference type="Proteomes" id="UP000326041"/>
    </source>
</evidence>